<dbReference type="InterPro" id="IPR003439">
    <property type="entry name" value="ABC_transporter-like_ATP-bd"/>
</dbReference>
<dbReference type="Proteomes" id="UP000605361">
    <property type="component" value="Unassembled WGS sequence"/>
</dbReference>
<accession>A0A931A810</accession>
<evidence type="ECO:0000256" key="1">
    <source>
        <dbReference type="ARBA" id="ARBA00005417"/>
    </source>
</evidence>
<protein>
    <submittedName>
        <fullName evidence="6">ATP-binding cassette domain-containing protein</fullName>
    </submittedName>
</protein>
<dbReference type="SUPFAM" id="SSF52540">
    <property type="entry name" value="P-loop containing nucleoside triphosphate hydrolases"/>
    <property type="match status" value="1"/>
</dbReference>
<comment type="similarity">
    <text evidence="1">Belongs to the ABC transporter superfamily.</text>
</comment>
<dbReference type="PANTHER" id="PTHR43335:SF4">
    <property type="entry name" value="ABC TRANSPORTER, ATP-BINDING PROTEIN"/>
    <property type="match status" value="1"/>
</dbReference>
<evidence type="ECO:0000256" key="2">
    <source>
        <dbReference type="ARBA" id="ARBA00022448"/>
    </source>
</evidence>
<evidence type="ECO:0000313" key="6">
    <source>
        <dbReference type="EMBL" id="MBF8185688.1"/>
    </source>
</evidence>
<dbReference type="InterPro" id="IPR003593">
    <property type="entry name" value="AAA+_ATPase"/>
</dbReference>
<evidence type="ECO:0000259" key="5">
    <source>
        <dbReference type="PROSITE" id="PS50893"/>
    </source>
</evidence>
<dbReference type="InterPro" id="IPR027417">
    <property type="entry name" value="P-loop_NTPase"/>
</dbReference>
<evidence type="ECO:0000313" key="7">
    <source>
        <dbReference type="Proteomes" id="UP000605361"/>
    </source>
</evidence>
<evidence type="ECO:0000256" key="4">
    <source>
        <dbReference type="ARBA" id="ARBA00022840"/>
    </source>
</evidence>
<dbReference type="PROSITE" id="PS00211">
    <property type="entry name" value="ABC_TRANSPORTER_1"/>
    <property type="match status" value="1"/>
</dbReference>
<dbReference type="AlphaFoldDB" id="A0A931A810"/>
<dbReference type="PANTHER" id="PTHR43335">
    <property type="entry name" value="ABC TRANSPORTER, ATP-BINDING PROTEIN"/>
    <property type="match status" value="1"/>
</dbReference>
<keyword evidence="7" id="KW-1185">Reference proteome</keyword>
<organism evidence="6 7">
    <name type="scientific">Nonomuraea cypriaca</name>
    <dbReference type="NCBI Taxonomy" id="1187855"/>
    <lineage>
        <taxon>Bacteria</taxon>
        <taxon>Bacillati</taxon>
        <taxon>Actinomycetota</taxon>
        <taxon>Actinomycetes</taxon>
        <taxon>Streptosporangiales</taxon>
        <taxon>Streptosporangiaceae</taxon>
        <taxon>Nonomuraea</taxon>
    </lineage>
</organism>
<keyword evidence="3" id="KW-0547">Nucleotide-binding</keyword>
<keyword evidence="2" id="KW-0813">Transport</keyword>
<proteinExistence type="inferred from homology"/>
<feature type="domain" description="ABC transporter" evidence="5">
    <location>
        <begin position="2"/>
        <end position="227"/>
    </location>
</feature>
<evidence type="ECO:0000256" key="3">
    <source>
        <dbReference type="ARBA" id="ARBA00022741"/>
    </source>
</evidence>
<dbReference type="EMBL" id="JADOGI010000017">
    <property type="protein sequence ID" value="MBF8185688.1"/>
    <property type="molecule type" value="Genomic_DNA"/>
</dbReference>
<dbReference type="RefSeq" id="WP_195894672.1">
    <property type="nucleotide sequence ID" value="NZ_JADOGI010000017.1"/>
</dbReference>
<gene>
    <name evidence="6" type="ORF">ITP53_08035</name>
</gene>
<dbReference type="InterPro" id="IPR017871">
    <property type="entry name" value="ABC_transporter-like_CS"/>
</dbReference>
<dbReference type="GO" id="GO:0016887">
    <property type="term" value="F:ATP hydrolysis activity"/>
    <property type="evidence" value="ECO:0007669"/>
    <property type="project" value="InterPro"/>
</dbReference>
<comment type="caution">
    <text evidence="6">The sequence shown here is derived from an EMBL/GenBank/DDBJ whole genome shotgun (WGS) entry which is preliminary data.</text>
</comment>
<sequence length="297" mass="31055">MITVENLTKRFGAVTAVQELSFDVPAGVVTGFIGPNGAGKSTTLRVILGLDRPTSGRALVNGVEYARLTAPAREIGAVLDPHAVHPGRTARDQLRWAATAAGVSTARIATLLDQVGLAHAGSRKIGALSLGMRQRLAIAVGFLGEPGILVLDEPLNGLDPEGIVWLRTLLKNHAARGGTVLISSHLLNELEETADRVVLIAAGRLVANLTMAELTARTSGATRVVTDDGVRFAETLERAGATVHPGADGALQVNGIDSRAIGRIAFEHGVALVELTPMRGGLEQTFLRLTNGMEPAT</sequence>
<dbReference type="PROSITE" id="PS50893">
    <property type="entry name" value="ABC_TRANSPORTER_2"/>
    <property type="match status" value="1"/>
</dbReference>
<dbReference type="Gene3D" id="3.40.50.300">
    <property type="entry name" value="P-loop containing nucleotide triphosphate hydrolases"/>
    <property type="match status" value="1"/>
</dbReference>
<dbReference type="Pfam" id="PF00005">
    <property type="entry name" value="ABC_tran"/>
    <property type="match status" value="1"/>
</dbReference>
<reference evidence="6" key="1">
    <citation type="submission" date="2020-11" db="EMBL/GenBank/DDBJ databases">
        <title>Whole-genome analyses of Nonomuraea sp. K274.</title>
        <authorList>
            <person name="Veyisoglu A."/>
        </authorList>
    </citation>
    <scope>NUCLEOTIDE SEQUENCE</scope>
    <source>
        <strain evidence="6">K274</strain>
    </source>
</reference>
<dbReference type="GO" id="GO:0005524">
    <property type="term" value="F:ATP binding"/>
    <property type="evidence" value="ECO:0007669"/>
    <property type="project" value="UniProtKB-KW"/>
</dbReference>
<name>A0A931A810_9ACTN</name>
<keyword evidence="4 6" id="KW-0067">ATP-binding</keyword>
<dbReference type="SMART" id="SM00382">
    <property type="entry name" value="AAA"/>
    <property type="match status" value="1"/>
</dbReference>